<protein>
    <submittedName>
        <fullName evidence="2">Uncharacterized protein</fullName>
    </submittedName>
</protein>
<keyword evidence="3" id="KW-1185">Reference proteome</keyword>
<keyword evidence="1" id="KW-0732">Signal</keyword>
<feature type="chain" id="PRO_5034212809" evidence="1">
    <location>
        <begin position="25"/>
        <end position="79"/>
    </location>
</feature>
<evidence type="ECO:0000313" key="3">
    <source>
        <dbReference type="Proteomes" id="UP000439903"/>
    </source>
</evidence>
<name>A0A8H4EPH6_GIGMA</name>
<proteinExistence type="predicted"/>
<evidence type="ECO:0000256" key="1">
    <source>
        <dbReference type="SAM" id="SignalP"/>
    </source>
</evidence>
<organism evidence="2 3">
    <name type="scientific">Gigaspora margarita</name>
    <dbReference type="NCBI Taxonomy" id="4874"/>
    <lineage>
        <taxon>Eukaryota</taxon>
        <taxon>Fungi</taxon>
        <taxon>Fungi incertae sedis</taxon>
        <taxon>Mucoromycota</taxon>
        <taxon>Glomeromycotina</taxon>
        <taxon>Glomeromycetes</taxon>
        <taxon>Diversisporales</taxon>
        <taxon>Gigasporaceae</taxon>
        <taxon>Gigaspora</taxon>
    </lineage>
</organism>
<dbReference type="EMBL" id="WTPW01000264">
    <property type="protein sequence ID" value="KAF0528877.1"/>
    <property type="molecule type" value="Genomic_DNA"/>
</dbReference>
<evidence type="ECO:0000313" key="2">
    <source>
        <dbReference type="EMBL" id="KAF0528877.1"/>
    </source>
</evidence>
<sequence>MNQKLFIVLLVVMFFGGLVPSINALPAAAPAAAPLARRDCPDPAPFCAGTEVCIFNQNTQECTCSCCNDKGENCKQNFP</sequence>
<dbReference type="OrthoDB" id="2368387at2759"/>
<dbReference type="Proteomes" id="UP000439903">
    <property type="component" value="Unassembled WGS sequence"/>
</dbReference>
<gene>
    <name evidence="2" type="ORF">F8M41_012962</name>
</gene>
<reference evidence="2 3" key="1">
    <citation type="journal article" date="2019" name="Environ. Microbiol.">
        <title>At the nexus of three kingdoms: the genome of the mycorrhizal fungus Gigaspora margarita provides insights into plant, endobacterial and fungal interactions.</title>
        <authorList>
            <person name="Venice F."/>
            <person name="Ghignone S."/>
            <person name="Salvioli di Fossalunga A."/>
            <person name="Amselem J."/>
            <person name="Novero M."/>
            <person name="Xianan X."/>
            <person name="Sedzielewska Toro K."/>
            <person name="Morin E."/>
            <person name="Lipzen A."/>
            <person name="Grigoriev I.V."/>
            <person name="Henrissat B."/>
            <person name="Martin F.M."/>
            <person name="Bonfante P."/>
        </authorList>
    </citation>
    <scope>NUCLEOTIDE SEQUENCE [LARGE SCALE GENOMIC DNA]</scope>
    <source>
        <strain evidence="2 3">BEG34</strain>
    </source>
</reference>
<comment type="caution">
    <text evidence="2">The sequence shown here is derived from an EMBL/GenBank/DDBJ whole genome shotgun (WGS) entry which is preliminary data.</text>
</comment>
<dbReference type="AlphaFoldDB" id="A0A8H4EPH6"/>
<accession>A0A8H4EPH6</accession>
<feature type="signal peptide" evidence="1">
    <location>
        <begin position="1"/>
        <end position="24"/>
    </location>
</feature>